<dbReference type="Pfam" id="PF00717">
    <property type="entry name" value="Peptidase_S24"/>
    <property type="match status" value="1"/>
</dbReference>
<evidence type="ECO:0000259" key="1">
    <source>
        <dbReference type="Pfam" id="PF00717"/>
    </source>
</evidence>
<dbReference type="InterPro" id="IPR039418">
    <property type="entry name" value="LexA-like"/>
</dbReference>
<accession>A0A378UHJ8</accession>
<dbReference type="InterPro" id="IPR036286">
    <property type="entry name" value="LexA/Signal_pep-like_sf"/>
</dbReference>
<keyword evidence="3" id="KW-1185">Reference proteome</keyword>
<dbReference type="AlphaFoldDB" id="A0A378UHJ8"/>
<proteinExistence type="predicted"/>
<dbReference type="InterPro" id="IPR015927">
    <property type="entry name" value="Peptidase_S24_S26A/B/C"/>
</dbReference>
<evidence type="ECO:0000313" key="3">
    <source>
        <dbReference type="Proteomes" id="UP000254651"/>
    </source>
</evidence>
<dbReference type="Gene3D" id="2.10.109.10">
    <property type="entry name" value="Umud Fragment, subunit A"/>
    <property type="match status" value="1"/>
</dbReference>
<dbReference type="CDD" id="cd06529">
    <property type="entry name" value="S24_LexA-like"/>
    <property type="match status" value="1"/>
</dbReference>
<evidence type="ECO:0000313" key="2">
    <source>
        <dbReference type="EMBL" id="STZ76858.1"/>
    </source>
</evidence>
<gene>
    <name evidence="2" type="ORF">NCTC10295_01646</name>
</gene>
<dbReference type="Proteomes" id="UP000254651">
    <property type="component" value="Unassembled WGS sequence"/>
</dbReference>
<protein>
    <recommendedName>
        <fullName evidence="1">Peptidase S24/S26A/S26B/S26C domain-containing protein</fullName>
    </recommendedName>
</protein>
<reference evidence="2 3" key="1">
    <citation type="submission" date="2018-06" db="EMBL/GenBank/DDBJ databases">
        <authorList>
            <consortium name="Pathogen Informatics"/>
            <person name="Doyle S."/>
        </authorList>
    </citation>
    <scope>NUCLEOTIDE SEQUENCE [LARGE SCALE GENOMIC DNA]</scope>
    <source>
        <strain evidence="2 3">NCTC10295</strain>
    </source>
</reference>
<sequence>MQNQPQAIKSTQSQTVSKIQTNAYPLQVISQIDGLVYIEAPTDTMYPKIAKHDLIGIQPLQDGEPVADGVYLADNNGYPTLYRIQGLTAGGYLLICDNRHYQNQTVSTLPPLLGRVRRICTFLDDQRQDDITQAVAANRYQ</sequence>
<dbReference type="EMBL" id="UGQS01000002">
    <property type="protein sequence ID" value="STZ76858.1"/>
    <property type="molecule type" value="Genomic_DNA"/>
</dbReference>
<dbReference type="SUPFAM" id="SSF51306">
    <property type="entry name" value="LexA/Signal peptidase"/>
    <property type="match status" value="1"/>
</dbReference>
<dbReference type="RefSeq" id="WP_066077196.1">
    <property type="nucleotide sequence ID" value="NZ_CP181246.1"/>
</dbReference>
<name>A0A378UHJ8_BERDE</name>
<feature type="domain" description="Peptidase S24/S26A/S26B/S26C" evidence="1">
    <location>
        <begin position="20"/>
        <end position="108"/>
    </location>
</feature>
<organism evidence="2 3">
    <name type="scientific">Bergeriella denitrificans</name>
    <name type="common">Neisseria denitrificans</name>
    <dbReference type="NCBI Taxonomy" id="494"/>
    <lineage>
        <taxon>Bacteria</taxon>
        <taxon>Pseudomonadati</taxon>
        <taxon>Pseudomonadota</taxon>
        <taxon>Betaproteobacteria</taxon>
        <taxon>Neisseriales</taxon>
        <taxon>Neisseriaceae</taxon>
        <taxon>Bergeriella</taxon>
    </lineage>
</organism>